<gene>
    <name evidence="1" type="ORF">EVEC_LOCUS496</name>
</gene>
<protein>
    <submittedName>
        <fullName evidence="1 3">Uncharacterized protein</fullName>
    </submittedName>
</protein>
<reference evidence="3" key="1">
    <citation type="submission" date="2017-02" db="UniProtKB">
        <authorList>
            <consortium name="WormBaseParasite"/>
        </authorList>
    </citation>
    <scope>IDENTIFICATION</scope>
</reference>
<evidence type="ECO:0000313" key="2">
    <source>
        <dbReference type="Proteomes" id="UP000274131"/>
    </source>
</evidence>
<evidence type="ECO:0000313" key="1">
    <source>
        <dbReference type="EMBL" id="VDD85353.1"/>
    </source>
</evidence>
<evidence type="ECO:0000313" key="3">
    <source>
        <dbReference type="WBParaSite" id="EVEC_0000074401-mRNA-1"/>
    </source>
</evidence>
<dbReference type="Proteomes" id="UP000274131">
    <property type="component" value="Unassembled WGS sequence"/>
</dbReference>
<reference evidence="1 2" key="2">
    <citation type="submission" date="2018-10" db="EMBL/GenBank/DDBJ databases">
        <authorList>
            <consortium name="Pathogen Informatics"/>
        </authorList>
    </citation>
    <scope>NUCLEOTIDE SEQUENCE [LARGE SCALE GENOMIC DNA]</scope>
</reference>
<dbReference type="WBParaSite" id="EVEC_0000074401-mRNA-1">
    <property type="protein sequence ID" value="EVEC_0000074401-mRNA-1"/>
    <property type="gene ID" value="EVEC_0000074401"/>
</dbReference>
<name>A0A0N4UTT1_ENTVE</name>
<proteinExistence type="predicted"/>
<accession>A0A0N4UTT1</accession>
<keyword evidence="2" id="KW-1185">Reference proteome</keyword>
<organism evidence="3">
    <name type="scientific">Enterobius vermicularis</name>
    <name type="common">Human pinworm</name>
    <dbReference type="NCBI Taxonomy" id="51028"/>
    <lineage>
        <taxon>Eukaryota</taxon>
        <taxon>Metazoa</taxon>
        <taxon>Ecdysozoa</taxon>
        <taxon>Nematoda</taxon>
        <taxon>Chromadorea</taxon>
        <taxon>Rhabditida</taxon>
        <taxon>Spirurina</taxon>
        <taxon>Oxyuridomorpha</taxon>
        <taxon>Oxyuroidea</taxon>
        <taxon>Oxyuridae</taxon>
        <taxon>Enterobius</taxon>
    </lineage>
</organism>
<dbReference type="AlphaFoldDB" id="A0A0N4UTT1"/>
<sequence>MKFQKTGVQDQLMELPLPTKTPITTGTKLCGKVQQVVFNMTEAFGEWKCRLDPLGS</sequence>
<dbReference type="EMBL" id="UXUI01000900">
    <property type="protein sequence ID" value="VDD85353.1"/>
    <property type="molecule type" value="Genomic_DNA"/>
</dbReference>